<dbReference type="Pfam" id="PF13191">
    <property type="entry name" value="AAA_16"/>
    <property type="match status" value="1"/>
</dbReference>
<proteinExistence type="predicted"/>
<dbReference type="Proteomes" id="UP001212421">
    <property type="component" value="Chromosome"/>
</dbReference>
<dbReference type="Gene3D" id="3.40.50.300">
    <property type="entry name" value="P-loop containing nucleotide triphosphate hydrolases"/>
    <property type="match status" value="1"/>
</dbReference>
<protein>
    <submittedName>
        <fullName evidence="2">AAA family ATPase</fullName>
    </submittedName>
</protein>
<gene>
    <name evidence="2" type="ORF">KIV56_15830</name>
</gene>
<reference evidence="2 3" key="1">
    <citation type="submission" date="2021-05" db="EMBL/GenBank/DDBJ databases">
        <authorList>
            <person name="Kumar R."/>
            <person name="Kumar A."/>
            <person name="Mukhia S."/>
        </authorList>
    </citation>
    <scope>NUCLEOTIDE SEQUENCE [LARGE SCALE GENOMIC DNA]</scope>
    <source>
        <strain evidence="2 3">ERMR7:08</strain>
    </source>
</reference>
<dbReference type="EMBL" id="CP075584">
    <property type="protein sequence ID" value="WBM79697.1"/>
    <property type="molecule type" value="Genomic_DNA"/>
</dbReference>
<dbReference type="InterPro" id="IPR027417">
    <property type="entry name" value="P-loop_NTPase"/>
</dbReference>
<accession>A0ABY7NB05</accession>
<name>A0ABY7NB05_9MICO</name>
<sequence>MSETPLPVLATKLFIPSPRPNAVSRPRLLERLREGLHSGHRATLLSAPAGFGKTTVVSQWIADILDDEPDAHVAWLSLDASDNDPSRFLTYLVAALHRADASVAADAYALPLSSIEGTLGALINDVAAAQYPMVLVLDDFHLIEDGTIRDGLVFLIDHLPPNLHLAIMSRSDPLLPLARLRARGELTEPACG</sequence>
<organism evidence="2 3">
    <name type="scientific">Cryobacterium breve</name>
    <dbReference type="NCBI Taxonomy" id="1259258"/>
    <lineage>
        <taxon>Bacteria</taxon>
        <taxon>Bacillati</taxon>
        <taxon>Actinomycetota</taxon>
        <taxon>Actinomycetes</taxon>
        <taxon>Micrococcales</taxon>
        <taxon>Microbacteriaceae</taxon>
        <taxon>Cryobacterium</taxon>
    </lineage>
</organism>
<evidence type="ECO:0000259" key="1">
    <source>
        <dbReference type="Pfam" id="PF13191"/>
    </source>
</evidence>
<feature type="domain" description="Orc1-like AAA ATPase" evidence="1">
    <location>
        <begin position="28"/>
        <end position="166"/>
    </location>
</feature>
<dbReference type="RefSeq" id="WP_281534303.1">
    <property type="nucleotide sequence ID" value="NZ_CP075584.1"/>
</dbReference>
<dbReference type="SUPFAM" id="SSF52540">
    <property type="entry name" value="P-loop containing nucleoside triphosphate hydrolases"/>
    <property type="match status" value="1"/>
</dbReference>
<evidence type="ECO:0000313" key="2">
    <source>
        <dbReference type="EMBL" id="WBM79697.1"/>
    </source>
</evidence>
<keyword evidence="3" id="KW-1185">Reference proteome</keyword>
<evidence type="ECO:0000313" key="3">
    <source>
        <dbReference type="Proteomes" id="UP001212421"/>
    </source>
</evidence>
<dbReference type="InterPro" id="IPR041664">
    <property type="entry name" value="AAA_16"/>
</dbReference>